<evidence type="ECO:0000256" key="5">
    <source>
        <dbReference type="ARBA" id="ARBA00022833"/>
    </source>
</evidence>
<comment type="cofactor">
    <cofactor evidence="1">
        <name>Zn(2+)</name>
        <dbReference type="ChEBI" id="CHEBI:29105"/>
    </cofactor>
</comment>
<dbReference type="PROSITE" id="PS52035">
    <property type="entry name" value="PEPTIDASE_M14"/>
    <property type="match status" value="1"/>
</dbReference>
<reference evidence="10 11" key="1">
    <citation type="submission" date="2021-01" db="EMBL/GenBank/DDBJ databases">
        <title>Genome sequencing of Micromonospora fiedleri MG-37.</title>
        <authorList>
            <person name="Moreland P.E.J."/>
            <person name="Stach J.E.M."/>
        </authorList>
    </citation>
    <scope>NUCLEOTIDE SEQUENCE [LARGE SCALE GENOMIC DNA]</scope>
    <source>
        <strain evidence="10 11">MG-37</strain>
    </source>
</reference>
<feature type="active site" description="Proton donor/acceptor" evidence="7">
    <location>
        <position position="670"/>
    </location>
</feature>
<evidence type="ECO:0000256" key="8">
    <source>
        <dbReference type="SAM" id="MobiDB-lite"/>
    </source>
</evidence>
<feature type="compositionally biased region" description="Basic and acidic residues" evidence="8">
    <location>
        <begin position="806"/>
        <end position="816"/>
    </location>
</feature>
<comment type="caution">
    <text evidence="10">The sequence shown here is derived from an EMBL/GenBank/DDBJ whole genome shotgun (WGS) entry which is preliminary data.</text>
</comment>
<comment type="similarity">
    <text evidence="2 7">Belongs to the peptidase M14 family.</text>
</comment>
<evidence type="ECO:0000256" key="3">
    <source>
        <dbReference type="ARBA" id="ARBA00022670"/>
    </source>
</evidence>
<dbReference type="InterPro" id="IPR059177">
    <property type="entry name" value="GH29D-like_dom"/>
</dbReference>
<evidence type="ECO:0000313" key="10">
    <source>
        <dbReference type="EMBL" id="MBL6279635.1"/>
    </source>
</evidence>
<accession>A0ABS1UTD8</accession>
<dbReference type="PANTHER" id="PTHR11705:SF143">
    <property type="entry name" value="SLL0236 PROTEIN"/>
    <property type="match status" value="1"/>
</dbReference>
<dbReference type="InterPro" id="IPR000834">
    <property type="entry name" value="Peptidase_M14"/>
</dbReference>
<keyword evidence="11" id="KW-1185">Reference proteome</keyword>
<dbReference type="SMART" id="SM00631">
    <property type="entry name" value="Zn_pept"/>
    <property type="match status" value="1"/>
</dbReference>
<evidence type="ECO:0000313" key="11">
    <source>
        <dbReference type="Proteomes" id="UP000661193"/>
    </source>
</evidence>
<dbReference type="EMBL" id="JAETXL010000011">
    <property type="protein sequence ID" value="MBL6279635.1"/>
    <property type="molecule type" value="Genomic_DNA"/>
</dbReference>
<dbReference type="SUPFAM" id="SSF53187">
    <property type="entry name" value="Zn-dependent exopeptidases"/>
    <property type="match status" value="1"/>
</dbReference>
<name>A0ABS1UTD8_9ACTN</name>
<dbReference type="Proteomes" id="UP000661193">
    <property type="component" value="Unassembled WGS sequence"/>
</dbReference>
<feature type="compositionally biased region" description="Low complexity" evidence="8">
    <location>
        <begin position="10"/>
        <end position="23"/>
    </location>
</feature>
<evidence type="ECO:0000256" key="6">
    <source>
        <dbReference type="ARBA" id="ARBA00023049"/>
    </source>
</evidence>
<evidence type="ECO:0000256" key="2">
    <source>
        <dbReference type="ARBA" id="ARBA00005988"/>
    </source>
</evidence>
<dbReference type="Gene3D" id="3.40.630.10">
    <property type="entry name" value="Zn peptidases"/>
    <property type="match status" value="1"/>
</dbReference>
<dbReference type="Pfam" id="PF13290">
    <property type="entry name" value="CHB_HEX_C_1"/>
    <property type="match status" value="1"/>
</dbReference>
<keyword evidence="3" id="KW-0645">Protease</keyword>
<dbReference type="PANTHER" id="PTHR11705">
    <property type="entry name" value="PROTEASE FAMILY M14 CARBOXYPEPTIDASE A,B"/>
    <property type="match status" value="1"/>
</dbReference>
<organism evidence="10 11">
    <name type="scientific">Micromonospora fiedleri</name>
    <dbReference type="NCBI Taxonomy" id="1157498"/>
    <lineage>
        <taxon>Bacteria</taxon>
        <taxon>Bacillati</taxon>
        <taxon>Actinomycetota</taxon>
        <taxon>Actinomycetes</taxon>
        <taxon>Micromonosporales</taxon>
        <taxon>Micromonosporaceae</taxon>
        <taxon>Micromonospora</taxon>
    </lineage>
</organism>
<feature type="region of interest" description="Disordered" evidence="8">
    <location>
        <begin position="806"/>
        <end position="855"/>
    </location>
</feature>
<protein>
    <submittedName>
        <fullName evidence="10">Chitobiase/beta-hexosaminidase C-terminal domain-containing protein</fullName>
    </submittedName>
</protein>
<dbReference type="Pfam" id="PF00246">
    <property type="entry name" value="Peptidase_M14"/>
    <property type="match status" value="1"/>
</dbReference>
<gene>
    <name evidence="10" type="ORF">JMF97_26115</name>
</gene>
<evidence type="ECO:0000256" key="4">
    <source>
        <dbReference type="ARBA" id="ARBA00022801"/>
    </source>
</evidence>
<feature type="domain" description="Peptidase M14" evidence="9">
    <location>
        <begin position="381"/>
        <end position="712"/>
    </location>
</feature>
<evidence type="ECO:0000256" key="7">
    <source>
        <dbReference type="PROSITE-ProRule" id="PRU01379"/>
    </source>
</evidence>
<sequence length="855" mass="92719">MGSVLLAGQPAVAESAPAPAPAADAERSHLEHADHTDVVRVHLTGSDMLDEVAAAGFDLEHGLTRVPDGIEAEVVVTPEQLAELEAMGVRVLAEGEGFTWSDEADGGFAAAGARVAARSAVAAASTDSTAATSTSTSSHQAAVRIARADWFTTKGQGFLYVEARTTEGAQTNPIVGMQLENDSGKGTEFAFARTMSRFIDSGQYMFHRNLFKLDTRPSQIRVTSSTGGVAVGPVSDWLEDGEPPLTDKPGYKWNLVDGYKHPQQLHDRMEEIARENPKIAEIVYLPYKTNGYQRKAQATIGGTGQSAVVVSSAAWGHEGGNDITVEFVDRPGANLPLAVEVTGKAVRVLLAKDSSGALASTAAQVATALKTQSNGLIDRAHPYRTNTGTGIVQPTAPVALSDFLDEKRVGAPEGDVPRGPNTVRVLRIGKHRDGKKPGVLIQAQDHAREWVPATTTLETAERLVANYKTDKETKKIVDNTDIFLIPSNNPDGANYSFYNFASQRRNMTNHCPDADADPARRNSWGVDLNRNYRVGSAQDGYSGGSFVCTSNTYQGPEKLSEPEAKNIVWLAETYSNIKFFMSVHSNGGQLFWQPGAYKADGRVTTPRPPLGDEMFYWQAASRILSQVKAYRETVVTPENVGGSSDVLYSSAGNVREDLYHTYGIFSFGWEVGGSVYNPATGNWQGGSFQPPWEGNPELVSGHAETMEYANGIMEMFRIAAEWGKDKKAPTSTLVPGAGRFSGPVDVRFEVSEPATIYYTIDGSRPTLDSPRYKATEFREPGEVFHVTETTTFHWFSVDAAGNIEKNYDPSKADKRNNFNKATITIGDADPGKPEKPKKPKKDKKDKPKKDKKGKK</sequence>
<proteinExistence type="inferred from homology"/>
<feature type="region of interest" description="Disordered" evidence="8">
    <location>
        <begin position="1"/>
        <end position="28"/>
    </location>
</feature>
<evidence type="ECO:0000256" key="1">
    <source>
        <dbReference type="ARBA" id="ARBA00001947"/>
    </source>
</evidence>
<keyword evidence="4" id="KW-0378">Hydrolase</keyword>
<keyword evidence="5" id="KW-0862">Zinc</keyword>
<evidence type="ECO:0000259" key="9">
    <source>
        <dbReference type="PROSITE" id="PS52035"/>
    </source>
</evidence>
<feature type="compositionally biased region" description="Basic and acidic residues" evidence="8">
    <location>
        <begin position="829"/>
        <end position="848"/>
    </location>
</feature>
<keyword evidence="6" id="KW-0482">Metalloprotease</keyword>